<dbReference type="AlphaFoldDB" id="A0A4S4C178"/>
<comment type="caution">
    <text evidence="3">The sequence shown here is derived from an EMBL/GenBank/DDBJ whole genome shotgun (WGS) entry which is preliminary data.</text>
</comment>
<evidence type="ECO:0000313" key="4">
    <source>
        <dbReference type="Proteomes" id="UP000310334"/>
    </source>
</evidence>
<dbReference type="GO" id="GO:0008270">
    <property type="term" value="F:zinc ion binding"/>
    <property type="evidence" value="ECO:0007669"/>
    <property type="project" value="InterPro"/>
</dbReference>
<dbReference type="EMBL" id="SSNT01000004">
    <property type="protein sequence ID" value="THF81380.1"/>
    <property type="molecule type" value="Genomic_DNA"/>
</dbReference>
<organism evidence="3 4">
    <name type="scientific">Metabacillus sediminilitoris</name>
    <dbReference type="NCBI Taxonomy" id="2567941"/>
    <lineage>
        <taxon>Bacteria</taxon>
        <taxon>Bacillati</taxon>
        <taxon>Bacillota</taxon>
        <taxon>Bacilli</taxon>
        <taxon>Bacillales</taxon>
        <taxon>Bacillaceae</taxon>
        <taxon>Metabacillus</taxon>
    </lineage>
</organism>
<dbReference type="Proteomes" id="UP000310334">
    <property type="component" value="Unassembled WGS sequence"/>
</dbReference>
<dbReference type="PANTHER" id="PTHR30304:SF0">
    <property type="entry name" value="D-TAGATOSE-1,6-BISPHOSPHATE ALDOLASE SUBUNIT GATY-RELATED"/>
    <property type="match status" value="1"/>
</dbReference>
<dbReference type="NCBIfam" id="NF006042">
    <property type="entry name" value="PRK08185.1"/>
    <property type="match status" value="1"/>
</dbReference>
<dbReference type="GO" id="GO:0005975">
    <property type="term" value="P:carbohydrate metabolic process"/>
    <property type="evidence" value="ECO:0007669"/>
    <property type="project" value="InterPro"/>
</dbReference>
<feature type="binding site" evidence="2">
    <location>
        <position position="208"/>
    </location>
    <ligand>
        <name>Zn(2+)</name>
        <dbReference type="ChEBI" id="CHEBI:29105"/>
        <label>1</label>
        <note>catalytic</note>
    </ligand>
</feature>
<evidence type="ECO:0000256" key="1">
    <source>
        <dbReference type="PIRSR" id="PIRSR001359-1"/>
    </source>
</evidence>
<keyword evidence="4" id="KW-1185">Reference proteome</keyword>
<accession>A0A4S4C178</accession>
<evidence type="ECO:0000313" key="3">
    <source>
        <dbReference type="EMBL" id="THF81380.1"/>
    </source>
</evidence>
<dbReference type="NCBIfam" id="TIGR00167">
    <property type="entry name" value="cbbA"/>
    <property type="match status" value="1"/>
</dbReference>
<dbReference type="InterPro" id="IPR050246">
    <property type="entry name" value="Class_II_FBP_aldolase"/>
</dbReference>
<proteinExistence type="predicted"/>
<dbReference type="InterPro" id="IPR013785">
    <property type="entry name" value="Aldolase_TIM"/>
</dbReference>
<reference evidence="3 4" key="1">
    <citation type="submission" date="2019-04" db="EMBL/GenBank/DDBJ databases">
        <title>Bacillus sediminilitoris sp. nov., isolated from a tidal flat sediment on the East China Sea.</title>
        <authorList>
            <person name="Wei Y."/>
            <person name="Mao H."/>
            <person name="Fang J."/>
        </authorList>
    </citation>
    <scope>NUCLEOTIDE SEQUENCE [LARGE SCALE GENOMIC DNA]</scope>
    <source>
        <strain evidence="3 4">DSL-17</strain>
    </source>
</reference>
<feature type="binding site" evidence="2">
    <location>
        <position position="178"/>
    </location>
    <ligand>
        <name>Zn(2+)</name>
        <dbReference type="ChEBI" id="CHEBI:29105"/>
        <label>1</label>
        <note>catalytic</note>
    </ligand>
</feature>
<dbReference type="Gene3D" id="3.20.20.70">
    <property type="entry name" value="Aldolase class I"/>
    <property type="match status" value="1"/>
</dbReference>
<dbReference type="CDD" id="cd00947">
    <property type="entry name" value="TBP_aldolase_IIB"/>
    <property type="match status" value="1"/>
</dbReference>
<protein>
    <submittedName>
        <fullName evidence="3">Ketose-bisphosphate aldolase</fullName>
    </submittedName>
</protein>
<evidence type="ECO:0000256" key="2">
    <source>
        <dbReference type="PIRSR" id="PIRSR001359-3"/>
    </source>
</evidence>
<keyword evidence="2" id="KW-0479">Metal-binding</keyword>
<dbReference type="GO" id="GO:0016832">
    <property type="term" value="F:aldehyde-lyase activity"/>
    <property type="evidence" value="ECO:0007669"/>
    <property type="project" value="InterPro"/>
</dbReference>
<dbReference type="OrthoDB" id="9803995at2"/>
<keyword evidence="2" id="KW-0862">Zinc</keyword>
<sequence length="298" mass="32451">MLTTMKELLSVAVRERFAVGSFNIANSEFVKAVIETAEAENSPAILQIHPNEINLMTDHFAAYCREAAHNAKVPIVIHLDHGGTIEDVVRAIRNGFTSVMIDGSHLPYEENVKLTQEAVRIAHAVGVSVEGELGTIGDTGTSSEGGAMDIIYTDPDQARDFVDRTNVDTLAIAIGTAHGFYPKHMTPKLEIDRLKQIHSKIDIPLVLHGGSDNPDEDITESVKYGIGKINLSSEMKRAFFNQLRETLQEYPNGYEPDVLFPSSTAAAKEVIARKMKLFGSTGKADLYGASSKAGLLVK</sequence>
<comment type="cofactor">
    <cofactor evidence="2">
        <name>Zn(2+)</name>
        <dbReference type="ChEBI" id="CHEBI:29105"/>
    </cofactor>
    <text evidence="2">Binds 2 Zn(2+) ions per subunit. One is catalytic and the other provides a structural contribution.</text>
</comment>
<feature type="binding site" evidence="2">
    <location>
        <position position="102"/>
    </location>
    <ligand>
        <name>Zn(2+)</name>
        <dbReference type="ChEBI" id="CHEBI:29105"/>
        <label>2</label>
    </ligand>
</feature>
<dbReference type="InterPro" id="IPR000771">
    <property type="entry name" value="FBA_II"/>
</dbReference>
<name>A0A4S4C178_9BACI</name>
<feature type="binding site" evidence="2">
    <location>
        <position position="132"/>
    </location>
    <ligand>
        <name>Zn(2+)</name>
        <dbReference type="ChEBI" id="CHEBI:29105"/>
        <label>2</label>
    </ligand>
</feature>
<dbReference type="PIRSF" id="PIRSF001359">
    <property type="entry name" value="F_bP_aldolase_II"/>
    <property type="match status" value="1"/>
</dbReference>
<dbReference type="RefSeq" id="WP_136352215.1">
    <property type="nucleotide sequence ID" value="NZ_CP046266.1"/>
</dbReference>
<dbReference type="Pfam" id="PF01116">
    <property type="entry name" value="F_bP_aldolase"/>
    <property type="match status" value="1"/>
</dbReference>
<dbReference type="PANTHER" id="PTHR30304">
    <property type="entry name" value="D-TAGATOSE-1,6-BISPHOSPHATE ALDOLASE"/>
    <property type="match status" value="1"/>
</dbReference>
<feature type="active site" description="Proton donor" evidence="1">
    <location>
        <position position="80"/>
    </location>
</feature>
<feature type="binding site" evidence="2">
    <location>
        <position position="81"/>
    </location>
    <ligand>
        <name>Zn(2+)</name>
        <dbReference type="ChEBI" id="CHEBI:29105"/>
        <label>1</label>
        <note>catalytic</note>
    </ligand>
</feature>
<gene>
    <name evidence="3" type="ORF">E6W99_05565</name>
</gene>
<dbReference type="SUPFAM" id="SSF51569">
    <property type="entry name" value="Aldolase"/>
    <property type="match status" value="1"/>
</dbReference>